<protein>
    <submittedName>
        <fullName evidence="1">Uncharacterized protein</fullName>
    </submittedName>
</protein>
<dbReference type="Proteomes" id="UP001439008">
    <property type="component" value="Unassembled WGS sequence"/>
</dbReference>
<dbReference type="EMBL" id="JBDODL010004097">
    <property type="protein sequence ID" value="MES1922940.1"/>
    <property type="molecule type" value="Genomic_DNA"/>
</dbReference>
<name>A0ABV2ATE4_9EUKA</name>
<gene>
    <name evidence="1" type="ORF">MHBO_004471</name>
</gene>
<reference evidence="1 2" key="1">
    <citation type="journal article" date="2024" name="BMC Biol.">
        <title>Comparative genomics of Ascetosporea gives new insight into the evolutionary basis for animal parasitism in Rhizaria.</title>
        <authorList>
            <person name="Hiltunen Thoren M."/>
            <person name="Onut-Brannstrom I."/>
            <person name="Alfjorden A."/>
            <person name="Peckova H."/>
            <person name="Swords F."/>
            <person name="Hooper C."/>
            <person name="Holzer A.S."/>
            <person name="Bass D."/>
            <person name="Burki F."/>
        </authorList>
    </citation>
    <scope>NUCLEOTIDE SEQUENCE [LARGE SCALE GENOMIC DNA]</scope>
    <source>
        <strain evidence="1">20-A016</strain>
    </source>
</reference>
<proteinExistence type="predicted"/>
<evidence type="ECO:0000313" key="1">
    <source>
        <dbReference type="EMBL" id="MES1922940.1"/>
    </source>
</evidence>
<organism evidence="1 2">
    <name type="scientific">Bonamia ostreae</name>
    <dbReference type="NCBI Taxonomy" id="126728"/>
    <lineage>
        <taxon>Eukaryota</taxon>
        <taxon>Sar</taxon>
        <taxon>Rhizaria</taxon>
        <taxon>Endomyxa</taxon>
        <taxon>Ascetosporea</taxon>
        <taxon>Haplosporida</taxon>
        <taxon>Bonamia</taxon>
    </lineage>
</organism>
<accession>A0ABV2ATE4</accession>
<evidence type="ECO:0000313" key="2">
    <source>
        <dbReference type="Proteomes" id="UP001439008"/>
    </source>
</evidence>
<sequence length="127" mass="15009">MYIPNRNSLDEEPRKPKYCGVPSVIFVPKRVEIPQKYYIEALRSVVKINDEENVENPKIMLSSPQGAFNGDKIMKEVNETLFVESKDQSIDFIWKHKRQCDFSRFKDVIEHSSVEKFNNFLGYQYKI</sequence>
<keyword evidence="2" id="KW-1185">Reference proteome</keyword>
<comment type="caution">
    <text evidence="1">The sequence shown here is derived from an EMBL/GenBank/DDBJ whole genome shotgun (WGS) entry which is preliminary data.</text>
</comment>